<evidence type="ECO:0000313" key="2">
    <source>
        <dbReference type="EMBL" id="CAK9867312.1"/>
    </source>
</evidence>
<organism evidence="2 3">
    <name type="scientific">Sphagnum jensenii</name>
    <dbReference type="NCBI Taxonomy" id="128206"/>
    <lineage>
        <taxon>Eukaryota</taxon>
        <taxon>Viridiplantae</taxon>
        <taxon>Streptophyta</taxon>
        <taxon>Embryophyta</taxon>
        <taxon>Bryophyta</taxon>
        <taxon>Sphagnophytina</taxon>
        <taxon>Sphagnopsida</taxon>
        <taxon>Sphagnales</taxon>
        <taxon>Sphagnaceae</taxon>
        <taxon>Sphagnum</taxon>
    </lineage>
</organism>
<dbReference type="EMBL" id="OZ023718">
    <property type="protein sequence ID" value="CAK9867312.1"/>
    <property type="molecule type" value="Genomic_DNA"/>
</dbReference>
<sequence>GVLLLGPDVIKATSSKQGSVDGAIPRELLAASGCVALVQVHKGIARSYYPQSSHMQLILNCSLIPFSFSRSLSLDSTRASCSKRVRNVEAFEKSWRTTLGPAVHPIALTAPGIDKRELTSRIKLSVHWNLCAKVGVECKEHCARAQTATQTREWVVAYSEWTSCRDIIVRSEGLLDRDEWLWLSGCHELVSANLWAFHSMNFGLALAAAIAALKAWAEFKNVPEALDFKFYLLPTLWKVLYLWASTSDCEEETLDPDVKKFVNVLFEINVLLHPRDSVPDSKMGTLKKRCKKFIINNCESVIWEVQKHYFNNSKTEECLRWAREGNVLYQKKYPDQLDYVSKLNEAATLFMSGACEEVIEVCEKIRDNLESKPWQGNGADVYPAARYCTLEYAFMIRQMLCICYQKMTLKPGHRKWQMIDNASKEREECESLWAQMQSDENLLPLRKCLAEAGEHAENNRWEEAKACFGTSWGQSLWGRVEVPHFLEKLHTDFKIKYRQSYERGSPDESLFSSAESWAEILRESKNYSLSLSQWEPRNFVRLVQLYHEKDREVMFLKQSPIMGDVNTTAPVVEYGRKAIECYVKALCQHTEHDDYWIAVQELYKDVYYMLQFHNFALWIRSHECTLGSTINIQFPDRLQQLWNQSLMSEGASADSSRWQEILRQSLVWAEGRVGKTIYFQLAPNMLSTSAMEQLRDFDLNQDEAWKTLKSSRNACGPRTVVLEYFVSKSNDLQFVYVMTKEDEVFMQILKINGLDSIFWYLLQWLRNMCSGPTHQCEGALINGCLEWIYEMLISPVANFLDNMEQEDKLIIVAPQVLSDVPFAALRKPNSPVRKGYLVQSHTISVTSSLRMLQHCDQRLKELEKGLLDAKPGTIVAVGDPVGDQNCLQASVEEVNFIEDLFCEKHVKKLVGPEATPAKVLEWAKYPSENRVKQVVFHIAAHGIEEDADGKVGKGGITLSPPPISSQQNDGQGAMHRAQDDNFFDDDNAHDETELRDFMVDGKEEAQISSHGEVGGIRTGIVVPISKHAPHILKSENISGCGFQWEAHMVVLSACDSARGQITGEGVLNLPRALMIAGVPSVVVSQWKVGDQSTCDLMKGFYLELRSGKDVSSSLRAAMLKMIENERKVHEWAPFFVCGLPTVCLPKELQDVTSCKAHERGMSSDTKAELRVKDVKVKPLDLGDSHIKRLFELANAEPFCFICLGELGTSWGLNDMGDESGFWEMEAISRELNTLDEQRQT</sequence>
<name>A0ABP1AXU5_9BRYO</name>
<evidence type="ECO:0000313" key="3">
    <source>
        <dbReference type="Proteomes" id="UP001497522"/>
    </source>
</evidence>
<reference evidence="2" key="1">
    <citation type="submission" date="2024-03" db="EMBL/GenBank/DDBJ databases">
        <authorList>
            <consortium name="ELIXIR-Norway"/>
            <consortium name="Elixir Norway"/>
        </authorList>
    </citation>
    <scope>NUCLEOTIDE SEQUENCE</scope>
</reference>
<feature type="non-terminal residue" evidence="2">
    <location>
        <position position="1240"/>
    </location>
</feature>
<feature type="domain" description="CHAT" evidence="1">
    <location>
        <begin position="784"/>
        <end position="1138"/>
    </location>
</feature>
<keyword evidence="3" id="KW-1185">Reference proteome</keyword>
<dbReference type="InterPro" id="IPR024983">
    <property type="entry name" value="CHAT_dom"/>
</dbReference>
<proteinExistence type="predicted"/>
<evidence type="ECO:0000259" key="1">
    <source>
        <dbReference type="Pfam" id="PF12770"/>
    </source>
</evidence>
<dbReference type="Proteomes" id="UP001497522">
    <property type="component" value="Chromosome 17"/>
</dbReference>
<dbReference type="Pfam" id="PF12770">
    <property type="entry name" value="CHAT"/>
    <property type="match status" value="1"/>
</dbReference>
<accession>A0ABP1AXU5</accession>
<dbReference type="PANTHER" id="PTHR10098:SF111">
    <property type="entry name" value="CHAT DOMAIN-CONTAINING PROTEIN"/>
    <property type="match status" value="1"/>
</dbReference>
<dbReference type="PANTHER" id="PTHR10098">
    <property type="entry name" value="RAPSYN-RELATED"/>
    <property type="match status" value="1"/>
</dbReference>
<gene>
    <name evidence="2" type="ORF">CSSPJE1EN2_LOCUS10307</name>
</gene>
<protein>
    <recommendedName>
        <fullName evidence="1">CHAT domain-containing protein</fullName>
    </recommendedName>
</protein>